<dbReference type="AlphaFoldDB" id="A0AAW0K884"/>
<dbReference type="SMART" id="SM00256">
    <property type="entry name" value="FBOX"/>
    <property type="match status" value="1"/>
</dbReference>
<gene>
    <name evidence="2" type="primary">CPR1_18</name>
    <name evidence="2" type="ORF">CFP56_023531</name>
</gene>
<dbReference type="InterPro" id="IPR006527">
    <property type="entry name" value="F-box-assoc_dom_typ1"/>
</dbReference>
<feature type="domain" description="F-box" evidence="1">
    <location>
        <begin position="1"/>
        <end position="46"/>
    </location>
</feature>
<dbReference type="PROSITE" id="PS50181">
    <property type="entry name" value="FBOX"/>
    <property type="match status" value="1"/>
</dbReference>
<sequence>MSNSHIPPELITNILSHLPVKSLARFLSVSRQWYDLISDSGFVKKHLNRSVETNRDRTIILLEHDGSHCGNGFSFNFDDDEDQFCNAVKMYPPLQHCDILDCCDGLVCLLKGREEVVIWNPLLRKYRKLPSEKPKGVTDFWFPQFAFCHDHQNDDYKVLRLLFHYNDLPIEIKVYSLKSQRWKKVEEQWPNKEICHWESVSLNGAVHWLVADYGVLDKESLLAFDLASEKFKLYTTPVSPDLNQETRLEVLGGHLCFLVNVFEEYNDVWFMKEYGVDSSWTRIYKIERDAVTWDFERFEYYKPLMFSKNGKKVLLEEHWNNNAILVDHVVEKIHSKNLIWYDIEKKQGKRVQNWSFPDAFRTATCIGSLLLLDGDNVIDPWQRNASQSEGLNLLLKAVDELENEMLEG</sequence>
<dbReference type="Pfam" id="PF00646">
    <property type="entry name" value="F-box"/>
    <property type="match status" value="1"/>
</dbReference>
<dbReference type="NCBIfam" id="TIGR01640">
    <property type="entry name" value="F_box_assoc_1"/>
    <property type="match status" value="1"/>
</dbReference>
<evidence type="ECO:0000259" key="1">
    <source>
        <dbReference type="PROSITE" id="PS50181"/>
    </source>
</evidence>
<organism evidence="2 3">
    <name type="scientific">Quercus suber</name>
    <name type="common">Cork oak</name>
    <dbReference type="NCBI Taxonomy" id="58331"/>
    <lineage>
        <taxon>Eukaryota</taxon>
        <taxon>Viridiplantae</taxon>
        <taxon>Streptophyta</taxon>
        <taxon>Embryophyta</taxon>
        <taxon>Tracheophyta</taxon>
        <taxon>Spermatophyta</taxon>
        <taxon>Magnoliopsida</taxon>
        <taxon>eudicotyledons</taxon>
        <taxon>Gunneridae</taxon>
        <taxon>Pentapetalae</taxon>
        <taxon>rosids</taxon>
        <taxon>fabids</taxon>
        <taxon>Fagales</taxon>
        <taxon>Fagaceae</taxon>
        <taxon>Quercus</taxon>
    </lineage>
</organism>
<proteinExistence type="predicted"/>
<protein>
    <submittedName>
        <fullName evidence="2">F-box protein cpr1</fullName>
    </submittedName>
</protein>
<keyword evidence="3" id="KW-1185">Reference proteome</keyword>
<evidence type="ECO:0000313" key="3">
    <source>
        <dbReference type="Proteomes" id="UP000237347"/>
    </source>
</evidence>
<dbReference type="InterPro" id="IPR050796">
    <property type="entry name" value="SCF_F-box_component"/>
</dbReference>
<dbReference type="SUPFAM" id="SSF81383">
    <property type="entry name" value="F-box domain"/>
    <property type="match status" value="1"/>
</dbReference>
<accession>A0AAW0K884</accession>
<reference evidence="2 3" key="1">
    <citation type="journal article" date="2018" name="Sci. Data">
        <title>The draft genome sequence of cork oak.</title>
        <authorList>
            <person name="Ramos A.M."/>
            <person name="Usie A."/>
            <person name="Barbosa P."/>
            <person name="Barros P.M."/>
            <person name="Capote T."/>
            <person name="Chaves I."/>
            <person name="Simoes F."/>
            <person name="Abreu I."/>
            <person name="Carrasquinho I."/>
            <person name="Faro C."/>
            <person name="Guimaraes J.B."/>
            <person name="Mendonca D."/>
            <person name="Nobrega F."/>
            <person name="Rodrigues L."/>
            <person name="Saibo N.J.M."/>
            <person name="Varela M.C."/>
            <person name="Egas C."/>
            <person name="Matos J."/>
            <person name="Miguel C.M."/>
            <person name="Oliveira M.M."/>
            <person name="Ricardo C.P."/>
            <person name="Goncalves S."/>
        </authorList>
    </citation>
    <scope>NUCLEOTIDE SEQUENCE [LARGE SCALE GENOMIC DNA]</scope>
    <source>
        <strain evidence="3">cv. HL8</strain>
    </source>
</reference>
<dbReference type="InterPro" id="IPR036047">
    <property type="entry name" value="F-box-like_dom_sf"/>
</dbReference>
<dbReference type="Pfam" id="PF07734">
    <property type="entry name" value="FBA_1"/>
    <property type="match status" value="1"/>
</dbReference>
<dbReference type="EMBL" id="PKMF04000372">
    <property type="protein sequence ID" value="KAK7835443.1"/>
    <property type="molecule type" value="Genomic_DNA"/>
</dbReference>
<dbReference type="Proteomes" id="UP000237347">
    <property type="component" value="Unassembled WGS sequence"/>
</dbReference>
<dbReference type="PANTHER" id="PTHR31672:SF13">
    <property type="entry name" value="F-BOX PROTEIN CPR30-LIKE"/>
    <property type="match status" value="1"/>
</dbReference>
<dbReference type="InterPro" id="IPR017451">
    <property type="entry name" value="F-box-assoc_interact_dom"/>
</dbReference>
<dbReference type="PANTHER" id="PTHR31672">
    <property type="entry name" value="BNACNNG10540D PROTEIN"/>
    <property type="match status" value="1"/>
</dbReference>
<dbReference type="InterPro" id="IPR001810">
    <property type="entry name" value="F-box_dom"/>
</dbReference>
<name>A0AAW0K884_QUESU</name>
<comment type="caution">
    <text evidence="2">The sequence shown here is derived from an EMBL/GenBank/DDBJ whole genome shotgun (WGS) entry which is preliminary data.</text>
</comment>
<dbReference type="Gene3D" id="1.20.1280.50">
    <property type="match status" value="1"/>
</dbReference>
<evidence type="ECO:0000313" key="2">
    <source>
        <dbReference type="EMBL" id="KAK7835443.1"/>
    </source>
</evidence>